<dbReference type="InterPro" id="IPR036390">
    <property type="entry name" value="WH_DNA-bd_sf"/>
</dbReference>
<dbReference type="EMBL" id="CP027306">
    <property type="protein sequence ID" value="AXE79394.1"/>
    <property type="molecule type" value="Genomic_DNA"/>
</dbReference>
<reference evidence="2 3" key="1">
    <citation type="journal article" date="2018" name="Front. Microbiol.">
        <title>Genome Sequencing of Streptomyces atratus SCSIOZH16 and Activation Production of Nocardamine via Metabolic Engineering.</title>
        <authorList>
            <person name="Li Y."/>
            <person name="Zhang C."/>
            <person name="Liu C."/>
            <person name="Ju J."/>
            <person name="Ma J."/>
        </authorList>
    </citation>
    <scope>NUCLEOTIDE SEQUENCE [LARGE SCALE GENOMIC DNA]</scope>
    <source>
        <strain evidence="2 3">SCSIO_ZH16</strain>
    </source>
</reference>
<dbReference type="KEGG" id="sata:C5746_23520"/>
<sequence length="329" mass="35597">MLRVHFTNEDIGRVRVAAAPDPMWEIVNSFQALVTGRNPLMFGDWRRRVRQRLPPACKLLGPLLPPLGYFPDFLTPDLGGTFDLDHAVGTVLDTPRSTMHAHLAELAAARSRTRPLPPVFRSLADGSPEALSQLGAALHTYHRNALAPFWPRMRAQLETDLAVRARAVLGGGTDGLLGGFRPVLRWRPPVLEADYPVERDVWLRGRGLLLQPSFFCVRTPVTLATDEPVPVLVYPIQHTLGWARERGTGLGSLIGGTRAAILEGAVSGRTTGELACRLGVSAAAVSQHTAVLRRCGLLLSVRRGKHVLHTITPAGLDLLGGRPGVPVGG</sequence>
<dbReference type="InterPro" id="IPR001845">
    <property type="entry name" value="HTH_ArsR_DNA-bd_dom"/>
</dbReference>
<organism evidence="2 3">
    <name type="scientific">Streptomyces atratus</name>
    <dbReference type="NCBI Taxonomy" id="1893"/>
    <lineage>
        <taxon>Bacteria</taxon>
        <taxon>Bacillati</taxon>
        <taxon>Actinomycetota</taxon>
        <taxon>Actinomycetes</taxon>
        <taxon>Kitasatosporales</taxon>
        <taxon>Streptomycetaceae</taxon>
        <taxon>Streptomyces</taxon>
    </lineage>
</organism>
<accession>A0A2Z5JGN3</accession>
<name>A0A2Z5JGN3_STRAR</name>
<evidence type="ECO:0000259" key="1">
    <source>
        <dbReference type="SMART" id="SM00418"/>
    </source>
</evidence>
<gene>
    <name evidence="2" type="ORF">C5746_23520</name>
</gene>
<dbReference type="InterPro" id="IPR011991">
    <property type="entry name" value="ArsR-like_HTH"/>
</dbReference>
<evidence type="ECO:0000313" key="2">
    <source>
        <dbReference type="EMBL" id="AXE79394.1"/>
    </source>
</evidence>
<proteinExistence type="predicted"/>
<feature type="domain" description="HTH arsR-type" evidence="1">
    <location>
        <begin position="249"/>
        <end position="324"/>
    </location>
</feature>
<dbReference type="InterPro" id="IPR036388">
    <property type="entry name" value="WH-like_DNA-bd_sf"/>
</dbReference>
<dbReference type="GO" id="GO:0003700">
    <property type="term" value="F:DNA-binding transcription factor activity"/>
    <property type="evidence" value="ECO:0007669"/>
    <property type="project" value="InterPro"/>
</dbReference>
<dbReference type="SMART" id="SM00418">
    <property type="entry name" value="HTH_ARSR"/>
    <property type="match status" value="1"/>
</dbReference>
<dbReference type="Gene3D" id="1.10.10.10">
    <property type="entry name" value="Winged helix-like DNA-binding domain superfamily/Winged helix DNA-binding domain"/>
    <property type="match status" value="1"/>
</dbReference>
<evidence type="ECO:0000313" key="3">
    <source>
        <dbReference type="Proteomes" id="UP000252698"/>
    </source>
</evidence>
<dbReference type="Pfam" id="PF01022">
    <property type="entry name" value="HTH_5"/>
    <property type="match status" value="1"/>
</dbReference>
<protein>
    <submittedName>
        <fullName evidence="2">Transcriptional regulator</fullName>
    </submittedName>
</protein>
<dbReference type="Proteomes" id="UP000252698">
    <property type="component" value="Chromosome"/>
</dbReference>
<dbReference type="AlphaFoldDB" id="A0A2Z5JGN3"/>
<dbReference type="SUPFAM" id="SSF46785">
    <property type="entry name" value="Winged helix' DNA-binding domain"/>
    <property type="match status" value="1"/>
</dbReference>
<dbReference type="CDD" id="cd00090">
    <property type="entry name" value="HTH_ARSR"/>
    <property type="match status" value="1"/>
</dbReference>